<dbReference type="Proteomes" id="UP001365542">
    <property type="component" value="Unassembled WGS sequence"/>
</dbReference>
<feature type="transmembrane region" description="Helical" evidence="7">
    <location>
        <begin position="64"/>
        <end position="84"/>
    </location>
</feature>
<dbReference type="CDD" id="cd11040">
    <property type="entry name" value="CYP7_CYP8-like"/>
    <property type="match status" value="1"/>
</dbReference>
<dbReference type="InterPro" id="IPR036396">
    <property type="entry name" value="Cyt_P450_sf"/>
</dbReference>
<evidence type="ECO:0008006" key="10">
    <source>
        <dbReference type="Google" id="ProtNLM"/>
    </source>
</evidence>
<dbReference type="GO" id="GO:0016705">
    <property type="term" value="F:oxidoreductase activity, acting on paired donors, with incorporation or reduction of molecular oxygen"/>
    <property type="evidence" value="ECO:0007669"/>
    <property type="project" value="InterPro"/>
</dbReference>
<dbReference type="Pfam" id="PF00067">
    <property type="entry name" value="p450"/>
    <property type="match status" value="1"/>
</dbReference>
<proteinExistence type="inferred from homology"/>
<keyword evidence="3 6" id="KW-0349">Heme</keyword>
<evidence type="ECO:0000313" key="9">
    <source>
        <dbReference type="Proteomes" id="UP001365542"/>
    </source>
</evidence>
<comment type="caution">
    <text evidence="8">The sequence shown here is derived from an EMBL/GenBank/DDBJ whole genome shotgun (WGS) entry which is preliminary data.</text>
</comment>
<dbReference type="PANTHER" id="PTHR24304:SF2">
    <property type="entry name" value="24-HYDROXYCHOLESTEROL 7-ALPHA-HYDROXYLASE"/>
    <property type="match status" value="1"/>
</dbReference>
<gene>
    <name evidence="8" type="ORF">TWF694_007636</name>
</gene>
<keyword evidence="7" id="KW-0812">Transmembrane</keyword>
<evidence type="ECO:0000313" key="8">
    <source>
        <dbReference type="EMBL" id="KAK6541858.1"/>
    </source>
</evidence>
<organism evidence="8 9">
    <name type="scientific">Orbilia ellipsospora</name>
    <dbReference type="NCBI Taxonomy" id="2528407"/>
    <lineage>
        <taxon>Eukaryota</taxon>
        <taxon>Fungi</taxon>
        <taxon>Dikarya</taxon>
        <taxon>Ascomycota</taxon>
        <taxon>Pezizomycotina</taxon>
        <taxon>Orbiliomycetes</taxon>
        <taxon>Orbiliales</taxon>
        <taxon>Orbiliaceae</taxon>
        <taxon>Orbilia</taxon>
    </lineage>
</organism>
<keyword evidence="5 6" id="KW-0408">Iron</keyword>
<evidence type="ECO:0000256" key="6">
    <source>
        <dbReference type="PIRSR" id="PIRSR602403-1"/>
    </source>
</evidence>
<dbReference type="AlphaFoldDB" id="A0AAV9XIU4"/>
<reference evidence="8 9" key="1">
    <citation type="submission" date="2019-10" db="EMBL/GenBank/DDBJ databases">
        <authorList>
            <person name="Palmer J.M."/>
        </authorList>
    </citation>
    <scope>NUCLEOTIDE SEQUENCE [LARGE SCALE GENOMIC DNA]</scope>
    <source>
        <strain evidence="8 9">TWF694</strain>
    </source>
</reference>
<evidence type="ECO:0000256" key="5">
    <source>
        <dbReference type="ARBA" id="ARBA00023004"/>
    </source>
</evidence>
<comment type="cofactor">
    <cofactor evidence="1 6">
        <name>heme</name>
        <dbReference type="ChEBI" id="CHEBI:30413"/>
    </cofactor>
</comment>
<evidence type="ECO:0000256" key="7">
    <source>
        <dbReference type="SAM" id="Phobius"/>
    </source>
</evidence>
<dbReference type="EMBL" id="JAVHJO010000003">
    <property type="protein sequence ID" value="KAK6541858.1"/>
    <property type="molecule type" value="Genomic_DNA"/>
</dbReference>
<keyword evidence="9" id="KW-1185">Reference proteome</keyword>
<evidence type="ECO:0000256" key="1">
    <source>
        <dbReference type="ARBA" id="ARBA00001971"/>
    </source>
</evidence>
<dbReference type="SUPFAM" id="SSF48264">
    <property type="entry name" value="Cytochrome P450"/>
    <property type="match status" value="1"/>
</dbReference>
<dbReference type="PRINTS" id="PR00465">
    <property type="entry name" value="EP450IV"/>
</dbReference>
<protein>
    <recommendedName>
        <fullName evidence="10">Cytochrome P450</fullName>
    </recommendedName>
</protein>
<keyword evidence="4 6" id="KW-0479">Metal-binding</keyword>
<dbReference type="Gene3D" id="1.10.630.10">
    <property type="entry name" value="Cytochrome P450"/>
    <property type="match status" value="1"/>
</dbReference>
<dbReference type="GO" id="GO:0005506">
    <property type="term" value="F:iron ion binding"/>
    <property type="evidence" value="ECO:0007669"/>
    <property type="project" value="InterPro"/>
</dbReference>
<evidence type="ECO:0000256" key="3">
    <source>
        <dbReference type="ARBA" id="ARBA00022617"/>
    </source>
</evidence>
<keyword evidence="7" id="KW-1133">Transmembrane helix</keyword>
<dbReference type="InterPro" id="IPR001128">
    <property type="entry name" value="Cyt_P450"/>
</dbReference>
<feature type="transmembrane region" description="Helical" evidence="7">
    <location>
        <begin position="27"/>
        <end position="44"/>
    </location>
</feature>
<dbReference type="GO" id="GO:0008395">
    <property type="term" value="F:steroid hydroxylase activity"/>
    <property type="evidence" value="ECO:0007669"/>
    <property type="project" value="TreeGrafter"/>
</dbReference>
<dbReference type="GO" id="GO:0020037">
    <property type="term" value="F:heme binding"/>
    <property type="evidence" value="ECO:0007669"/>
    <property type="project" value="InterPro"/>
</dbReference>
<accession>A0AAV9XIU4</accession>
<dbReference type="PANTHER" id="PTHR24304">
    <property type="entry name" value="CYTOCHROME P450 FAMILY 7"/>
    <property type="match status" value="1"/>
</dbReference>
<name>A0AAV9XIU4_9PEZI</name>
<feature type="binding site" description="axial binding residue" evidence="6">
    <location>
        <position position="488"/>
    </location>
    <ligand>
        <name>heme</name>
        <dbReference type="ChEBI" id="CHEBI:30413"/>
    </ligand>
    <ligandPart>
        <name>Fe</name>
        <dbReference type="ChEBI" id="CHEBI:18248"/>
    </ligandPart>
</feature>
<dbReference type="InterPro" id="IPR002403">
    <property type="entry name" value="Cyt_P450_E_grp-IV"/>
</dbReference>
<keyword evidence="7" id="KW-0472">Membrane</keyword>
<comment type="similarity">
    <text evidence="2">Belongs to the cytochrome P450 family.</text>
</comment>
<dbReference type="InterPro" id="IPR050529">
    <property type="entry name" value="CYP450_sterol_14alpha_dmase"/>
</dbReference>
<evidence type="ECO:0000256" key="4">
    <source>
        <dbReference type="ARBA" id="ARBA00022723"/>
    </source>
</evidence>
<sequence>MNSSVPYSNPGAILEALSLINFTPGTVALYSILAAVLPLIYTFTVTTLNDGKRTKDGEPPVPPYWVPFIGHGFGLMGGLGGMLAEYRKADGKPGKPRTLKVFGKKIYLLSDPTDISLMWRKSKTIVFDPLIEFTLRTIFNGTDTAAKALSVGLPGVDQKGLEGKVEWMKQVHHMYIRDLSPNTPVLESMTRVYIRELNIMLAKETRKEFVEVDLFAWIKKLMFPASGRALFGYKLNLDDEVAYHFWNWDRAFLEIVKFYPDFMIPGARASRDKVTEALVEWRKQVKDLRDTIDDDVMWDENFGARLIRERVKLTEQVLEEDDHLGHAGIHLSIFWGLEANAIPAASWTVAHALLVPGVLEKLKAEVSTAVRPPVEGSPLPTFDVDMLSKLPFLNAVWQESMRLGVSSLSPRMVIEDTEINGYMYKKGGMIQACSPVVQIEEEYWGKDVMEFKPERWLPYPREDVTAAGKRIRDYQSKIRPFGGGVSICPGRHFAGQEILATVAVFVMAFEWDTMGKSVPEINRQLFGVGALPPKSDVRLRVRRV</sequence>
<evidence type="ECO:0000256" key="2">
    <source>
        <dbReference type="ARBA" id="ARBA00010617"/>
    </source>
</evidence>